<organism evidence="1 2">
    <name type="scientific">Halosquirtibacter laminarini</name>
    <dbReference type="NCBI Taxonomy" id="3374600"/>
    <lineage>
        <taxon>Bacteria</taxon>
        <taxon>Pseudomonadati</taxon>
        <taxon>Bacteroidota</taxon>
        <taxon>Bacteroidia</taxon>
        <taxon>Marinilabiliales</taxon>
        <taxon>Prolixibacteraceae</taxon>
        <taxon>Halosquirtibacter</taxon>
    </lineage>
</organism>
<proteinExistence type="predicted"/>
<accession>A0AC61NK97</accession>
<protein>
    <submittedName>
        <fullName evidence="1">AAA family ATPase</fullName>
    </submittedName>
</protein>
<dbReference type="EMBL" id="CP081303">
    <property type="protein sequence ID" value="QZE14880.1"/>
    <property type="molecule type" value="Genomic_DNA"/>
</dbReference>
<evidence type="ECO:0000313" key="2">
    <source>
        <dbReference type="Proteomes" id="UP000826212"/>
    </source>
</evidence>
<reference evidence="1" key="1">
    <citation type="submission" date="2021-08" db="EMBL/GenBank/DDBJ databases">
        <title>Novel anaerobic bacterium isolated from sea squirt in East Sea, Republic of Korea.</title>
        <authorList>
            <person name="Nguyen T.H."/>
            <person name="Li Z."/>
            <person name="Lee Y.-J."/>
            <person name="Ko J."/>
            <person name="Kim S.-G."/>
        </authorList>
    </citation>
    <scope>NUCLEOTIDE SEQUENCE</scope>
    <source>
        <strain evidence="1">KCTC 25031</strain>
    </source>
</reference>
<gene>
    <name evidence="1" type="ORF">K4L44_03190</name>
</gene>
<name>A0AC61NK97_9BACT</name>
<keyword evidence="2" id="KW-1185">Reference proteome</keyword>
<evidence type="ECO:0000313" key="1">
    <source>
        <dbReference type="EMBL" id="QZE14880.1"/>
    </source>
</evidence>
<dbReference type="Proteomes" id="UP000826212">
    <property type="component" value="Chromosome"/>
</dbReference>
<sequence>MQKKEFISKLKSSVHFDLTSDQMGLIEAIYDFIFLENQSNIFILKGYAGTGKTTIIGLIIQTLRHFGVSTTQMAPTGRAAKILNDHTKLSVSTIHKKIYQQRNVGSIDFKFDPRKSKDEFQVYFVDEASMISNHNFKDAIFGSGNILEDLVSATITSETNKLILIGDDAQLPPIGQDNAPALDKDYLYGFGFGVSDYKISKIIRHQEDSGILHNATKIRLLLHEQSEETSIKFDIQGFDDIIPTNGRDILEQLESCYDKNGVSETILITRSNKRANTFNQGIRNSIFFYEEKIDNNDLIMVVKNNYFWSKQYKDIDFVANGEIAKVIRVGKTENRYGHDFVHLDLILTESNIEINCLAFLDLLHSEEGNMSFEKTKELYFNILEEHPDACTKQEQWKIIRESPYFNALQIKFSYAITCHKAQGGQWKNVVIDQGYITEEHINSNFYKWLYTAITRAKDSVYLLNFNKEFYHESDIEYF</sequence>